<dbReference type="InterPro" id="IPR001841">
    <property type="entry name" value="Znf_RING"/>
</dbReference>
<dbReference type="PROSITE" id="PS51873">
    <property type="entry name" value="TRIAD"/>
    <property type="match status" value="1"/>
</dbReference>
<evidence type="ECO:0000256" key="9">
    <source>
        <dbReference type="ARBA" id="ARBA00022833"/>
    </source>
</evidence>
<evidence type="ECO:0000256" key="5">
    <source>
        <dbReference type="ARBA" id="ARBA00022723"/>
    </source>
</evidence>
<dbReference type="AlphaFoldDB" id="A0A8E2E9Y9"/>
<comment type="similarity">
    <text evidence="10">Belongs to the RBR family. RNF14 subfamily.</text>
</comment>
<dbReference type="GO" id="GO:0016567">
    <property type="term" value="P:protein ubiquitination"/>
    <property type="evidence" value="ECO:0007669"/>
    <property type="project" value="InterPro"/>
</dbReference>
<dbReference type="PROSITE" id="PS00518">
    <property type="entry name" value="ZF_RING_1"/>
    <property type="match status" value="1"/>
</dbReference>
<dbReference type="InterPro" id="IPR044066">
    <property type="entry name" value="TRIAD_supradom"/>
</dbReference>
<evidence type="ECO:0000259" key="13">
    <source>
        <dbReference type="PROSITE" id="PS50089"/>
    </source>
</evidence>
<evidence type="ECO:0000256" key="8">
    <source>
        <dbReference type="ARBA" id="ARBA00022786"/>
    </source>
</evidence>
<dbReference type="OrthoDB" id="1431934at2759"/>
<dbReference type="GO" id="GO:0061630">
    <property type="term" value="F:ubiquitin protein ligase activity"/>
    <property type="evidence" value="ECO:0007669"/>
    <property type="project" value="UniProtKB-EC"/>
</dbReference>
<dbReference type="EC" id="2.3.2.31" evidence="3"/>
<evidence type="ECO:0000256" key="2">
    <source>
        <dbReference type="ARBA" id="ARBA00004906"/>
    </source>
</evidence>
<evidence type="ECO:0000256" key="7">
    <source>
        <dbReference type="ARBA" id="ARBA00022771"/>
    </source>
</evidence>
<dbReference type="InterPro" id="IPR002867">
    <property type="entry name" value="IBR_dom"/>
</dbReference>
<evidence type="ECO:0000256" key="6">
    <source>
        <dbReference type="ARBA" id="ARBA00022737"/>
    </source>
</evidence>
<feature type="compositionally biased region" description="Basic and acidic residues" evidence="12">
    <location>
        <begin position="49"/>
        <end position="75"/>
    </location>
</feature>
<feature type="compositionally biased region" description="Basic residues" evidence="12">
    <location>
        <begin position="76"/>
        <end position="85"/>
    </location>
</feature>
<feature type="compositionally biased region" description="Basic and acidic residues" evidence="12">
    <location>
        <begin position="177"/>
        <end position="187"/>
    </location>
</feature>
<dbReference type="CDD" id="cd20335">
    <property type="entry name" value="BRcat_RBR"/>
    <property type="match status" value="1"/>
</dbReference>
<sequence length="412" mass="47243">MGQSSTRLPSDLTERSPSVWTLGKLLSGLGGISTRKPSPSRERRSKSRLPSDRPSEWNGEHPGSKKASPSKENRSNRHRYPRRRSTSASVDGLYVNQRNHRNSRSRPKRRHPDTSSPHANRKRRSYSSPRRSKPKASNSAAARRGHTPGTTRPSRNTTGKTKAKSKSKIQPQRTSTRRVDTRNVSRREASAQQDCIVCVETRSVRHFPNRPPTSSCTHTTQVCKRCLRDWIRSEFKAKVWNQINCPECRSLMLHEDIREFAPPEVFRKYDSLATKAAFEAIPGFRWCTAKGCKSGQVHGAGPEQPIFKCVGCGFRYCVVHNRRWHKGETCAEYDYRTDGTQRRAEEMASEKLIKGTTKKCPGCKWNIEKNYGCDHMTCSKCRHEFCWICLAPYRPIRENGNSMHRTDCTYYR</sequence>
<feature type="region of interest" description="Disordered" evidence="12">
    <location>
        <begin position="1"/>
        <end position="187"/>
    </location>
</feature>
<feature type="compositionally biased region" description="Basic residues" evidence="12">
    <location>
        <begin position="98"/>
        <end position="111"/>
    </location>
</feature>
<dbReference type="PROSITE" id="PS50089">
    <property type="entry name" value="ZF_RING_2"/>
    <property type="match status" value="1"/>
</dbReference>
<comment type="pathway">
    <text evidence="2">Protein modification; protein ubiquitination.</text>
</comment>
<evidence type="ECO:0000256" key="4">
    <source>
        <dbReference type="ARBA" id="ARBA00022679"/>
    </source>
</evidence>
<feature type="compositionally biased region" description="Basic residues" evidence="12">
    <location>
        <begin position="119"/>
        <end position="134"/>
    </location>
</feature>
<keyword evidence="4" id="KW-0808">Transferase</keyword>
<comment type="catalytic activity">
    <reaction evidence="1">
        <text>[E2 ubiquitin-conjugating enzyme]-S-ubiquitinyl-L-cysteine + [acceptor protein]-L-lysine = [E2 ubiquitin-conjugating enzyme]-L-cysteine + [acceptor protein]-N(6)-ubiquitinyl-L-lysine.</text>
        <dbReference type="EC" id="2.3.2.31"/>
    </reaction>
</comment>
<dbReference type="InterPro" id="IPR013083">
    <property type="entry name" value="Znf_RING/FYVE/PHD"/>
</dbReference>
<dbReference type="Pfam" id="PF01485">
    <property type="entry name" value="IBR"/>
    <property type="match status" value="1"/>
</dbReference>
<evidence type="ECO:0000256" key="3">
    <source>
        <dbReference type="ARBA" id="ARBA00012251"/>
    </source>
</evidence>
<dbReference type="Gene3D" id="3.30.40.10">
    <property type="entry name" value="Zinc/RING finger domain, C3HC4 (zinc finger)"/>
    <property type="match status" value="1"/>
</dbReference>
<organism evidence="15 16">
    <name type="scientific">Lepidopterella palustris CBS 459.81</name>
    <dbReference type="NCBI Taxonomy" id="1314670"/>
    <lineage>
        <taxon>Eukaryota</taxon>
        <taxon>Fungi</taxon>
        <taxon>Dikarya</taxon>
        <taxon>Ascomycota</taxon>
        <taxon>Pezizomycotina</taxon>
        <taxon>Dothideomycetes</taxon>
        <taxon>Pleosporomycetidae</taxon>
        <taxon>Mytilinidiales</taxon>
        <taxon>Argynnaceae</taxon>
        <taxon>Lepidopterella</taxon>
    </lineage>
</organism>
<gene>
    <name evidence="15" type="ORF">K432DRAFT_426286</name>
</gene>
<evidence type="ECO:0000259" key="14">
    <source>
        <dbReference type="PROSITE" id="PS51873"/>
    </source>
</evidence>
<dbReference type="InterPro" id="IPR031127">
    <property type="entry name" value="E3_UB_ligase_RBR"/>
</dbReference>
<reference evidence="15 16" key="1">
    <citation type="journal article" date="2016" name="Nat. Commun.">
        <title>Ectomycorrhizal ecology is imprinted in the genome of the dominant symbiotic fungus Cenococcum geophilum.</title>
        <authorList>
            <consortium name="DOE Joint Genome Institute"/>
            <person name="Peter M."/>
            <person name="Kohler A."/>
            <person name="Ohm R.A."/>
            <person name="Kuo A."/>
            <person name="Krutzmann J."/>
            <person name="Morin E."/>
            <person name="Arend M."/>
            <person name="Barry K.W."/>
            <person name="Binder M."/>
            <person name="Choi C."/>
            <person name="Clum A."/>
            <person name="Copeland A."/>
            <person name="Grisel N."/>
            <person name="Haridas S."/>
            <person name="Kipfer T."/>
            <person name="LaButti K."/>
            <person name="Lindquist E."/>
            <person name="Lipzen A."/>
            <person name="Maire R."/>
            <person name="Meier B."/>
            <person name="Mihaltcheva S."/>
            <person name="Molinier V."/>
            <person name="Murat C."/>
            <person name="Poggeler S."/>
            <person name="Quandt C.A."/>
            <person name="Sperisen C."/>
            <person name="Tritt A."/>
            <person name="Tisserant E."/>
            <person name="Crous P.W."/>
            <person name="Henrissat B."/>
            <person name="Nehls U."/>
            <person name="Egli S."/>
            <person name="Spatafora J.W."/>
            <person name="Grigoriev I.V."/>
            <person name="Martin F.M."/>
        </authorList>
    </citation>
    <scope>NUCLEOTIDE SEQUENCE [LARGE SCALE GENOMIC DNA]</scope>
    <source>
        <strain evidence="15 16">CBS 459.81</strain>
    </source>
</reference>
<name>A0A8E2E9Y9_9PEZI</name>
<dbReference type="GO" id="GO:0008270">
    <property type="term" value="F:zinc ion binding"/>
    <property type="evidence" value="ECO:0007669"/>
    <property type="project" value="UniProtKB-KW"/>
</dbReference>
<evidence type="ECO:0000256" key="11">
    <source>
        <dbReference type="PROSITE-ProRule" id="PRU00175"/>
    </source>
</evidence>
<keyword evidence="6" id="KW-0677">Repeat</keyword>
<keyword evidence="5" id="KW-0479">Metal-binding</keyword>
<proteinExistence type="inferred from homology"/>
<evidence type="ECO:0000256" key="1">
    <source>
        <dbReference type="ARBA" id="ARBA00001798"/>
    </source>
</evidence>
<dbReference type="SUPFAM" id="SSF57850">
    <property type="entry name" value="RING/U-box"/>
    <property type="match status" value="3"/>
</dbReference>
<keyword evidence="7 11" id="KW-0863">Zinc-finger</keyword>
<dbReference type="PANTHER" id="PTHR11685">
    <property type="entry name" value="RBR FAMILY RING FINGER AND IBR DOMAIN-CONTAINING"/>
    <property type="match status" value="1"/>
</dbReference>
<dbReference type="InterPro" id="IPR017907">
    <property type="entry name" value="Znf_RING_CS"/>
</dbReference>
<dbReference type="CDD" id="cd20354">
    <property type="entry name" value="Rcat_RBR_RNF14"/>
    <property type="match status" value="1"/>
</dbReference>
<dbReference type="Gene3D" id="1.20.120.1750">
    <property type="match status" value="1"/>
</dbReference>
<accession>A0A8E2E9Y9</accession>
<feature type="domain" description="RING-type" evidence="13">
    <location>
        <begin position="195"/>
        <end position="249"/>
    </location>
</feature>
<keyword evidence="9" id="KW-0862">Zinc</keyword>
<evidence type="ECO:0000256" key="12">
    <source>
        <dbReference type="SAM" id="MobiDB-lite"/>
    </source>
</evidence>
<evidence type="ECO:0000313" key="16">
    <source>
        <dbReference type="Proteomes" id="UP000250266"/>
    </source>
</evidence>
<dbReference type="EMBL" id="KV744991">
    <property type="protein sequence ID" value="OCK79708.1"/>
    <property type="molecule type" value="Genomic_DNA"/>
</dbReference>
<keyword evidence="8" id="KW-0833">Ubl conjugation pathway</keyword>
<evidence type="ECO:0000313" key="15">
    <source>
        <dbReference type="EMBL" id="OCK79708.1"/>
    </source>
</evidence>
<dbReference type="Proteomes" id="UP000250266">
    <property type="component" value="Unassembled WGS sequence"/>
</dbReference>
<dbReference type="SMART" id="SM00647">
    <property type="entry name" value="IBR"/>
    <property type="match status" value="2"/>
</dbReference>
<dbReference type="Pfam" id="PF22191">
    <property type="entry name" value="IBR_1"/>
    <property type="match status" value="1"/>
</dbReference>
<keyword evidence="16" id="KW-1185">Reference proteome</keyword>
<evidence type="ECO:0000256" key="10">
    <source>
        <dbReference type="ARBA" id="ARBA00044508"/>
    </source>
</evidence>
<protein>
    <recommendedName>
        <fullName evidence="3">RBR-type E3 ubiquitin transferase</fullName>
        <ecNumber evidence="3">2.3.2.31</ecNumber>
    </recommendedName>
</protein>
<feature type="domain" description="RING-type" evidence="14">
    <location>
        <begin position="191"/>
        <end position="412"/>
    </location>
</feature>
<dbReference type="InterPro" id="IPR047548">
    <property type="entry name" value="Rcat_RBR_RNF14"/>
</dbReference>